<dbReference type="Proteomes" id="UP000292087">
    <property type="component" value="Unassembled WGS sequence"/>
</dbReference>
<dbReference type="Pfam" id="PF14355">
    <property type="entry name" value="Abi_C"/>
    <property type="match status" value="1"/>
</dbReference>
<dbReference type="AlphaFoldDB" id="A0A4V2HFI7"/>
<dbReference type="RefSeq" id="WP_130522734.1">
    <property type="nucleotide sequence ID" value="NZ_SHLZ01000003.1"/>
</dbReference>
<dbReference type="Gene3D" id="1.20.120.330">
    <property type="entry name" value="Nucleotidyltransferases domain 2"/>
    <property type="match status" value="1"/>
</dbReference>
<dbReference type="EMBL" id="SHMF01000001">
    <property type="protein sequence ID" value="TAA37801.1"/>
    <property type="molecule type" value="Genomic_DNA"/>
</dbReference>
<gene>
    <name evidence="2" type="ORF">EA656_03845</name>
</gene>
<protein>
    <submittedName>
        <fullName evidence="2">HEPN domain-containing protein</fullName>
    </submittedName>
</protein>
<accession>A0A4V2HFI7</accession>
<feature type="domain" description="Abortive infection protein-like C-terminal" evidence="1">
    <location>
        <begin position="175"/>
        <end position="244"/>
    </location>
</feature>
<evidence type="ECO:0000259" key="1">
    <source>
        <dbReference type="Pfam" id="PF14355"/>
    </source>
</evidence>
<evidence type="ECO:0000313" key="3">
    <source>
        <dbReference type="Proteomes" id="UP000292087"/>
    </source>
</evidence>
<organism evidence="2 3">
    <name type="scientific">Pseudoxanthomonas winnipegensis</name>
    <dbReference type="NCBI Taxonomy" id="2480810"/>
    <lineage>
        <taxon>Bacteria</taxon>
        <taxon>Pseudomonadati</taxon>
        <taxon>Pseudomonadota</taxon>
        <taxon>Gammaproteobacteria</taxon>
        <taxon>Lysobacterales</taxon>
        <taxon>Lysobacteraceae</taxon>
        <taxon>Pseudoxanthomonas</taxon>
    </lineage>
</organism>
<proteinExistence type="predicted"/>
<dbReference type="InterPro" id="IPR026001">
    <property type="entry name" value="Abi-like_C"/>
</dbReference>
<comment type="caution">
    <text evidence="2">The sequence shown here is derived from an EMBL/GenBank/DDBJ whole genome shotgun (WGS) entry which is preliminary data.</text>
</comment>
<reference evidence="2 3" key="1">
    <citation type="submission" date="2019-02" db="EMBL/GenBank/DDBJ databases">
        <title>WGS of Pseudoxanthomonas species novum from clinical isolates.</title>
        <authorList>
            <person name="Bernier A.-M."/>
            <person name="Bernard K."/>
            <person name="Vachon A."/>
        </authorList>
    </citation>
    <scope>NUCLEOTIDE SEQUENCE [LARGE SCALE GENOMIC DNA]</scope>
    <source>
        <strain evidence="2 3">NML140781</strain>
    </source>
</reference>
<evidence type="ECO:0000313" key="2">
    <source>
        <dbReference type="EMBL" id="TAA37801.1"/>
    </source>
</evidence>
<name>A0A4V2HFI7_9GAMM</name>
<sequence>MGELRSSEIHWVVHQYIGVEGGYLGDFSYRTHREFYSAFCDLDLDLDSFGGNTTRERFLAVLSGVEGHQQAAILRGIAKKYPQGGEHFRTPQAYQKLLELAKRCADGLSVQDSSPAITSDVLKRALADANTLIQSSGPTHAVDRIHTALHAYLKAVCHAQGIDAPSGATITNLFKLLRNEHPGLRDLGSQSDTMNNVLRSLSNVIDCLNPVRNNASLAHANEELLGKDEAMLAINAARTVFQYLDSKFS</sequence>